<accession>A0A512M9N6</accession>
<evidence type="ECO:0000313" key="3">
    <source>
        <dbReference type="EMBL" id="GEP43442.1"/>
    </source>
</evidence>
<keyword evidence="2" id="KW-0732">Signal</keyword>
<dbReference type="OrthoDB" id="197124at2"/>
<evidence type="ECO:0008006" key="5">
    <source>
        <dbReference type="Google" id="ProtNLM"/>
    </source>
</evidence>
<feature type="region of interest" description="Disordered" evidence="1">
    <location>
        <begin position="215"/>
        <end position="234"/>
    </location>
</feature>
<dbReference type="EMBL" id="BKAG01000017">
    <property type="protein sequence ID" value="GEP43442.1"/>
    <property type="molecule type" value="Genomic_DNA"/>
</dbReference>
<dbReference type="RefSeq" id="WP_146851019.1">
    <property type="nucleotide sequence ID" value="NZ_BKAG01000017.1"/>
</dbReference>
<evidence type="ECO:0000313" key="4">
    <source>
        <dbReference type="Proteomes" id="UP000321577"/>
    </source>
</evidence>
<comment type="caution">
    <text evidence="3">The sequence shown here is derived from an EMBL/GenBank/DDBJ whole genome shotgun (WGS) entry which is preliminary data.</text>
</comment>
<dbReference type="AlphaFoldDB" id="A0A512M9N6"/>
<gene>
    <name evidence="3" type="ORF">BGE01nite_27330</name>
</gene>
<feature type="signal peptide" evidence="2">
    <location>
        <begin position="1"/>
        <end position="26"/>
    </location>
</feature>
<feature type="compositionally biased region" description="Low complexity" evidence="1">
    <location>
        <begin position="215"/>
        <end position="225"/>
    </location>
</feature>
<evidence type="ECO:0000256" key="2">
    <source>
        <dbReference type="SAM" id="SignalP"/>
    </source>
</evidence>
<keyword evidence="4" id="KW-1185">Reference proteome</keyword>
<proteinExistence type="predicted"/>
<evidence type="ECO:0000256" key="1">
    <source>
        <dbReference type="SAM" id="MobiDB-lite"/>
    </source>
</evidence>
<name>A0A512M9N6_9BACT</name>
<reference evidence="3 4" key="1">
    <citation type="submission" date="2019-07" db="EMBL/GenBank/DDBJ databases">
        <title>Whole genome shotgun sequence of Brevifollis gellanilyticus NBRC 108608.</title>
        <authorList>
            <person name="Hosoyama A."/>
            <person name="Uohara A."/>
            <person name="Ohji S."/>
            <person name="Ichikawa N."/>
        </authorList>
    </citation>
    <scope>NUCLEOTIDE SEQUENCE [LARGE SCALE GENOMIC DNA]</scope>
    <source>
        <strain evidence="3 4">NBRC 108608</strain>
    </source>
</reference>
<dbReference type="Proteomes" id="UP000321577">
    <property type="component" value="Unassembled WGS sequence"/>
</dbReference>
<sequence>MKHILSNSLHALLLTVALTAGGIVQAQTIEATRTTVTSDGIVSEFGPQGLLIKTAVDSQPIRYISTDTTNYVDELGNPVSASLVTAGVPTTVYYTKVGDRLIVSKVMVKTGATARVVTPSVTETTTYSEGTVADFGADRIVVRSQSSPQPLPYTYTKTTSYVDEAGAPIAVDTVRSGVPVTVYYVKGADGALIASKVVVRRAAAAVAVPPVVETQRTTTTTTVPVPRDKDDDDN</sequence>
<organism evidence="3 4">
    <name type="scientific">Brevifollis gellanilyticus</name>
    <dbReference type="NCBI Taxonomy" id="748831"/>
    <lineage>
        <taxon>Bacteria</taxon>
        <taxon>Pseudomonadati</taxon>
        <taxon>Verrucomicrobiota</taxon>
        <taxon>Verrucomicrobiia</taxon>
        <taxon>Verrucomicrobiales</taxon>
        <taxon>Verrucomicrobiaceae</taxon>
    </lineage>
</organism>
<feature type="chain" id="PRO_5022106129" description="G5 domain-containing protein" evidence="2">
    <location>
        <begin position="27"/>
        <end position="234"/>
    </location>
</feature>
<protein>
    <recommendedName>
        <fullName evidence="5">G5 domain-containing protein</fullName>
    </recommendedName>
</protein>